<reference evidence="5 6" key="1">
    <citation type="submission" date="2023-08" db="EMBL/GenBank/DDBJ databases">
        <authorList>
            <person name="Palmer J.M."/>
        </authorList>
    </citation>
    <scope>NUCLEOTIDE SEQUENCE [LARGE SCALE GENOMIC DNA]</scope>
    <source>
        <strain evidence="5 6">TWF481</strain>
    </source>
</reference>
<evidence type="ECO:0000313" key="5">
    <source>
        <dbReference type="EMBL" id="KAK6510221.1"/>
    </source>
</evidence>
<proteinExistence type="inferred from homology"/>
<keyword evidence="6" id="KW-1185">Reference proteome</keyword>
<dbReference type="InterPro" id="IPR050231">
    <property type="entry name" value="Iron_ascorbate_oxido_reductase"/>
</dbReference>
<feature type="region of interest" description="Disordered" evidence="3">
    <location>
        <begin position="26"/>
        <end position="46"/>
    </location>
</feature>
<feature type="region of interest" description="Disordered" evidence="3">
    <location>
        <begin position="207"/>
        <end position="237"/>
    </location>
</feature>
<protein>
    <recommendedName>
        <fullName evidence="4">Fe2OG dioxygenase domain-containing protein</fullName>
    </recommendedName>
</protein>
<name>A0AAV9WL09_9PEZI</name>
<dbReference type="GO" id="GO:0046872">
    <property type="term" value="F:metal ion binding"/>
    <property type="evidence" value="ECO:0007669"/>
    <property type="project" value="UniProtKB-KW"/>
</dbReference>
<dbReference type="InterPro" id="IPR027443">
    <property type="entry name" value="IPNS-like_sf"/>
</dbReference>
<dbReference type="Proteomes" id="UP001370758">
    <property type="component" value="Unassembled WGS sequence"/>
</dbReference>
<dbReference type="GO" id="GO:0016491">
    <property type="term" value="F:oxidoreductase activity"/>
    <property type="evidence" value="ECO:0007669"/>
    <property type="project" value="UniProtKB-KW"/>
</dbReference>
<dbReference type="PANTHER" id="PTHR47990">
    <property type="entry name" value="2-OXOGLUTARATE (2OG) AND FE(II)-DEPENDENT OXYGENASE SUPERFAMILY PROTEIN-RELATED"/>
    <property type="match status" value="1"/>
</dbReference>
<dbReference type="AlphaFoldDB" id="A0AAV9WL09"/>
<keyword evidence="2" id="KW-0408">Iron</keyword>
<dbReference type="PROSITE" id="PS51471">
    <property type="entry name" value="FE2OG_OXY"/>
    <property type="match status" value="1"/>
</dbReference>
<feature type="domain" description="Fe2OG dioxygenase" evidence="4">
    <location>
        <begin position="220"/>
        <end position="338"/>
    </location>
</feature>
<keyword evidence="2" id="KW-0560">Oxidoreductase</keyword>
<comment type="similarity">
    <text evidence="1 2">Belongs to the iron/ascorbate-dependent oxidoreductase family.</text>
</comment>
<evidence type="ECO:0000313" key="6">
    <source>
        <dbReference type="Proteomes" id="UP001370758"/>
    </source>
</evidence>
<accession>A0AAV9WL09</accession>
<evidence type="ECO:0000256" key="1">
    <source>
        <dbReference type="ARBA" id="ARBA00008056"/>
    </source>
</evidence>
<dbReference type="Pfam" id="PF03171">
    <property type="entry name" value="2OG-FeII_Oxy"/>
    <property type="match status" value="1"/>
</dbReference>
<comment type="caution">
    <text evidence="5">The sequence shown here is derived from an EMBL/GenBank/DDBJ whole genome shotgun (WGS) entry which is preliminary data.</text>
</comment>
<feature type="compositionally biased region" description="Polar residues" evidence="3">
    <location>
        <begin position="208"/>
        <end position="226"/>
    </location>
</feature>
<sequence>MPSISISRQIKKLFLYEEKQKLGETARNVEGPKAQEPTPCIQPQNNITDPVISSSLTPGLEGSALPIIDYKDISQVPDVLTRFPAFYLTNHPLPPAPFHHARTLLGLPADVKDKLRDPGKSTVRGYSNAKASGREWWDYNPAENILGPPGNEEFAKDTPEFFKKSIEILQNICRQFNSVEELIPQEVIDEAGFSTMRYLRYSPDVIEQQPTHGGENSQSTYNSVLNSRRDGDDGQALPHIEAHTDLDILTLITATEPSGLYVWNRRGEVFSAPPMDGAVLVMAGDIMPFFTSKPGMSPLAQHEGLEAVGENTVLPTAHTVVVPRSAGERYSIAVFLRPRRDMVVDKRVVNRGGKEVVEETAFWWLATEKLHVEGRKCFLA</sequence>
<keyword evidence="2" id="KW-0479">Metal-binding</keyword>
<dbReference type="Gene3D" id="2.60.120.330">
    <property type="entry name" value="B-lactam Antibiotic, Isopenicillin N Synthase, Chain"/>
    <property type="match status" value="1"/>
</dbReference>
<evidence type="ECO:0000259" key="4">
    <source>
        <dbReference type="PROSITE" id="PS51471"/>
    </source>
</evidence>
<evidence type="ECO:0000256" key="2">
    <source>
        <dbReference type="RuleBase" id="RU003682"/>
    </source>
</evidence>
<dbReference type="SUPFAM" id="SSF51197">
    <property type="entry name" value="Clavaminate synthase-like"/>
    <property type="match status" value="1"/>
</dbReference>
<dbReference type="InterPro" id="IPR005123">
    <property type="entry name" value="Oxoglu/Fe-dep_dioxygenase_dom"/>
</dbReference>
<evidence type="ECO:0000256" key="3">
    <source>
        <dbReference type="SAM" id="MobiDB-lite"/>
    </source>
</evidence>
<organism evidence="5 6">
    <name type="scientific">Arthrobotrys musiformis</name>
    <dbReference type="NCBI Taxonomy" id="47236"/>
    <lineage>
        <taxon>Eukaryota</taxon>
        <taxon>Fungi</taxon>
        <taxon>Dikarya</taxon>
        <taxon>Ascomycota</taxon>
        <taxon>Pezizomycotina</taxon>
        <taxon>Orbiliomycetes</taxon>
        <taxon>Orbiliales</taxon>
        <taxon>Orbiliaceae</taxon>
        <taxon>Arthrobotrys</taxon>
    </lineage>
</organism>
<dbReference type="InterPro" id="IPR044861">
    <property type="entry name" value="IPNS-like_FE2OG_OXY"/>
</dbReference>
<gene>
    <name evidence="5" type="ORF">TWF481_004937</name>
</gene>
<dbReference type="EMBL" id="JAVHJL010000002">
    <property type="protein sequence ID" value="KAK6510221.1"/>
    <property type="molecule type" value="Genomic_DNA"/>
</dbReference>